<dbReference type="Pfam" id="PF17517">
    <property type="entry name" value="IgGFc_binding"/>
    <property type="match status" value="1"/>
</dbReference>
<dbReference type="InterPro" id="IPR028974">
    <property type="entry name" value="TSP_type-3_rpt"/>
</dbReference>
<evidence type="ECO:0000256" key="3">
    <source>
        <dbReference type="SAM" id="MobiDB-lite"/>
    </source>
</evidence>
<dbReference type="SUPFAM" id="SSF103647">
    <property type="entry name" value="TSP type-3 repeat"/>
    <property type="match status" value="2"/>
</dbReference>
<dbReference type="NCBIfam" id="TIGR04131">
    <property type="entry name" value="Bac_Flav_CTERM"/>
    <property type="match status" value="1"/>
</dbReference>
<feature type="region of interest" description="Disordered" evidence="3">
    <location>
        <begin position="1871"/>
        <end position="1931"/>
    </location>
</feature>
<dbReference type="PANTHER" id="PTHR10199">
    <property type="entry name" value="THROMBOSPONDIN"/>
    <property type="match status" value="1"/>
</dbReference>
<feature type="domain" description="IgGFc-binding protein N-terminal" evidence="4">
    <location>
        <begin position="138"/>
        <end position="455"/>
    </location>
</feature>
<dbReference type="GO" id="GO:0005509">
    <property type="term" value="F:calcium ion binding"/>
    <property type="evidence" value="ECO:0007669"/>
    <property type="project" value="InterPro"/>
</dbReference>
<keyword evidence="2" id="KW-0106">Calcium</keyword>
<evidence type="ECO:0000313" key="5">
    <source>
        <dbReference type="EMBL" id="CCF99520.1"/>
    </source>
</evidence>
<dbReference type="EMBL" id="FO117581">
    <property type="protein sequence ID" value="CCF99520.1"/>
    <property type="molecule type" value="Genomic_DNA"/>
</dbReference>
<reference evidence="5" key="2">
    <citation type="submission" date="2012-02" db="EMBL/GenBank/DDBJ databases">
        <authorList>
            <person name="Genoscope - CEA"/>
        </authorList>
    </citation>
    <scope>NUCLEOTIDE SEQUENCE</scope>
</reference>
<reference evidence="5" key="1">
    <citation type="journal article" date="2012" name="Environ. Microbiol.">
        <title>Genomic content of uncultured Bacteroidetes from contrasting oceanic provinces in the North Atlantic Ocean.</title>
        <authorList>
            <person name="Gomez-Pereira P.R."/>
            <person name="Schuler M."/>
            <person name="Fuchs B.M."/>
            <person name="Bennke C."/>
            <person name="Teeling H."/>
            <person name="Waldmann J."/>
            <person name="Richter M."/>
            <person name="Barbe V."/>
            <person name="Bataille E."/>
            <person name="Glockner F.O."/>
            <person name="Amann R."/>
        </authorList>
    </citation>
    <scope>NUCLEOTIDE SEQUENCE</scope>
</reference>
<dbReference type="PANTHER" id="PTHR10199:SF100">
    <property type="entry name" value="THROMBOSPONDIN, ISOFORM A"/>
    <property type="match status" value="1"/>
</dbReference>
<dbReference type="Pfam" id="PF02412">
    <property type="entry name" value="TSP_3"/>
    <property type="match status" value="1"/>
</dbReference>
<organism evidence="5">
    <name type="scientific">uncultured Flavobacteriia bacterium</name>
    <dbReference type="NCBI Taxonomy" id="212695"/>
    <lineage>
        <taxon>Bacteria</taxon>
        <taxon>Pseudomonadati</taxon>
        <taxon>Bacteroidota</taxon>
        <taxon>Flavobacteriia</taxon>
        <taxon>environmental samples</taxon>
    </lineage>
</organism>
<gene>
    <name evidence="5" type="ORF">VIS_S18BIA10038</name>
</gene>
<evidence type="ECO:0000259" key="4">
    <source>
        <dbReference type="Pfam" id="PF17517"/>
    </source>
</evidence>
<dbReference type="GO" id="GO:0007155">
    <property type="term" value="P:cell adhesion"/>
    <property type="evidence" value="ECO:0007669"/>
    <property type="project" value="InterPro"/>
</dbReference>
<name>H6REQ9_9BACT</name>
<dbReference type="Gene3D" id="4.10.1080.10">
    <property type="entry name" value="TSP type-3 repeat"/>
    <property type="match status" value="1"/>
</dbReference>
<evidence type="ECO:0000256" key="1">
    <source>
        <dbReference type="ARBA" id="ARBA00022729"/>
    </source>
</evidence>
<sequence>MFFASQSLFAQLSKVHYIPPIAAHGASNSNAYPLDQHIYISTPSNNNVLYSITPVGSSTVSIVSDVVSNSFPNVHSIGSGPSNFAIVNSDFYGGRVIDDKGYIISADSPIYVAVRLRAGRIGDSTPPQAGALVSKGLSALGTIFRSGTYTSGNPGANNNNSNYLNFVSLMATEANTQVLIDNLDRGLDLAGIASPAGTGTFSITFTLDKGETYLLSAEAENVVTNRDGLIGVLIESDKPIVVNSGSANGSFHTGSGRDYGIDQLVGADKIGNEYVFVRGSGSDGWENMLIVAHEDDTDIYLDGDLSIVFANLAKAGDYVLIEGNEYRNGGSNRTLYVNTSKNVYAWQGLGGTTSEANQGMFFVPPLSCQSQGEVNNIPFIDKIGTADFPGFVTIVTNLTASVTFSDDANTNKSLDDSSFDGGVSVTGPEIVSGADYKAYIIEDLKGNVSINSTEELYCSYYNQNGAATSGGFYSGFISAPETIIESPVLSGEVCLPNVQLRASGLDAYDSYKWFYNDGSGYVDIGVSINPYLPNAPGSYRVRAEKTCDGVTTSVAYSKPAVVSNCPPDFDGDGINDNIDLDLDNDGILNTYESLGDYLLDISDINDPLIINAATISDDANITAGAYTVSTVIATGSSINQISIGELSSTLTGGGNQNIIEWNFVDKVNFKLIHSLNNNHSFLDGESFVISTSSVSQSISLLNPNNDLLVDTNYDNDYESGLTLHSSNEIRFKFNSSVTTSPTFSFLGQNMQNLTLTHVNSGVITSVFNWNLLLHQNFLDTDGDGTADFYDLESDGDGCSDVIEAGFTDSDSDGILGASPPTVNQFGLVSGYDGYTVPNDADLSGVYDFQEVGSAALPANIITHPNLQGICLGGSANFEVQTDLSQPVFQWQIFDGTDWIDLSDNGTYSNTSSSVMIVTPADNSLDNTSYRVTVAEGNYLCNPVISDIALLNMEPPKVFTIEPELFNLSETDSPTIFSITLQEAPDSNVVLDISNPDITEAIVSPTQVTFTPANWNVTQSVSIIPKKDGLLDGDQIIYPTVSVNVALTQNCFTNAEAKTVTLSILDVNLAGFEIILLDNISSENGDEASFSIKLLSKPSGIVRLDLSSSDLTEGQLGIDYVEFSPFNWDSPQTIIVTGLPDPIPIKDGNIAYQIITGNVSSTDSNYNALDGGSVDDVDLINQDNLGPGIELTVVGGSAVTDENGSSFVVQFNLLSQPFGGADVSFGLSISGDLGEVSLSASSVTILNADWNKPFNNQITITGLDDALIDGDIFLVLETADPISADVVYDTLDEFDVADLIFRNLDNDQPGFSIGPISNNLSENENIGSFTVVLDIEPNSDVFLNVASNDIGEIDVDSNFQQLHFTPSNWNTPQTVLIMGVDDTIIDGDQLTQITVSVDASSDPSFLIEPSQQLDVINIDNDLAQIIIDPIDQLSGEDGSLASFSVRLSATPSAPVQISWASSNINEGSLSSSTIIFSATNWDQPQIITVIGVDDLIPVNDGAINYSIFITAISSTDPFFGNIIPASVDPVAMINQDNDFAGITIYLLEDDYQTDENGDQLKIAFSLNTKPMNGEDVTLPVALMENSDEMALLESEITIENENWDDPESNVLILSGLDDFLLDGSQEVNFVTGDPQSPDSAYNQLNANSVADLILVNLDNDFPGIILSGAVAPISFAESGTVTTSFQLLSSLSESGSSTTLSIKLNSQPNADVIISFTIPDPTELALNKAYLTFSPQNWDQPQTITLIGVDDYLFDGDIFTSLLIYVDPSSPDTDYLNADYLKVDLVNQDNDLDHDNDGIHEINDNCPLDFNPNQEDLDRDGIGDLCDPDIDGDGVSNIQEAIDQTEPYNNCDFLYASISLVINAGQDCDQDGVPNDIDLDDDNDGILDTDETQEDFDSDGKSNSSDLDSDGDGCFDTIEAGFEDPDQDGILGISPVEVDAQGRVINSNGYTQAEDRDNSSQFDYLELPKSPTFSLQNSVTMALIPNQNMILSIQLDNIEMFDIQWQILRPSESDWQDLETSEAFTGVNSKNLVLLNPQESLVDFKIRAVISSKNYPCDPSNFSQEILLIYQPLFIPNGFSPDNDGVNENWIINGLGKFPEHMLTIYSRWETIILKEAPYKNDWNGELRASYSNSNEQNLPEGTYFYILDLGNGQPPLKGFIYLKR</sequence>
<protein>
    <recommendedName>
        <fullName evidence="4">IgGFc-binding protein N-terminal domain-containing protein</fullName>
    </recommendedName>
</protein>
<feature type="compositionally biased region" description="Acidic residues" evidence="3">
    <location>
        <begin position="1876"/>
        <end position="1896"/>
    </location>
</feature>
<accession>H6REQ9</accession>
<dbReference type="InterPro" id="IPR026341">
    <property type="entry name" value="T9SS_type_B"/>
</dbReference>
<keyword evidence="1" id="KW-0732">Signal</keyword>
<dbReference type="Pfam" id="PF13585">
    <property type="entry name" value="CHU_C"/>
    <property type="match status" value="1"/>
</dbReference>
<dbReference type="InterPro" id="IPR035234">
    <property type="entry name" value="IgGFc-bd_N"/>
</dbReference>
<evidence type="ECO:0000256" key="2">
    <source>
        <dbReference type="ARBA" id="ARBA00022837"/>
    </source>
</evidence>
<proteinExistence type="predicted"/>
<dbReference type="InterPro" id="IPR003367">
    <property type="entry name" value="Thrombospondin_3-like_rpt"/>
</dbReference>